<dbReference type="AlphaFoldDB" id="A0A239J800"/>
<feature type="compositionally biased region" description="Basic and acidic residues" evidence="2">
    <location>
        <begin position="402"/>
        <end position="411"/>
    </location>
</feature>
<keyword evidence="6" id="KW-1185">Reference proteome</keyword>
<dbReference type="PANTHER" id="PTHR31736">
    <property type="match status" value="1"/>
</dbReference>
<dbReference type="Gene3D" id="2.160.20.10">
    <property type="entry name" value="Single-stranded right-handed beta-helix, Pectin lyase-like"/>
    <property type="match status" value="2"/>
</dbReference>
<keyword evidence="1" id="KW-1015">Disulfide bond</keyword>
<evidence type="ECO:0000256" key="1">
    <source>
        <dbReference type="ARBA" id="ARBA00023157"/>
    </source>
</evidence>
<feature type="domain" description="Rhamnogalacturonase A/B/Epimerase-like pectate lyase" evidence="4">
    <location>
        <begin position="434"/>
        <end position="674"/>
    </location>
</feature>
<name>A0A239J800_9ACTN</name>
<dbReference type="InterPro" id="IPR006626">
    <property type="entry name" value="PbH1"/>
</dbReference>
<dbReference type="Proteomes" id="UP000198373">
    <property type="component" value="Unassembled WGS sequence"/>
</dbReference>
<dbReference type="SUPFAM" id="SSF51126">
    <property type="entry name" value="Pectin lyase-like"/>
    <property type="match status" value="2"/>
</dbReference>
<dbReference type="Pfam" id="PF12708">
    <property type="entry name" value="Pect-lyase_RHGA_epim"/>
    <property type="match status" value="2"/>
</dbReference>
<dbReference type="SMART" id="SM00710">
    <property type="entry name" value="PbH1"/>
    <property type="match status" value="10"/>
</dbReference>
<accession>A0A239J800</accession>
<organism evidence="5 6">
    <name type="scientific">Geodermatophilus pulveris</name>
    <dbReference type="NCBI Taxonomy" id="1564159"/>
    <lineage>
        <taxon>Bacteria</taxon>
        <taxon>Bacillati</taxon>
        <taxon>Actinomycetota</taxon>
        <taxon>Actinomycetes</taxon>
        <taxon>Geodermatophilales</taxon>
        <taxon>Geodermatophilaceae</taxon>
        <taxon>Geodermatophilus</taxon>
    </lineage>
</organism>
<feature type="region of interest" description="Disordered" evidence="2">
    <location>
        <begin position="762"/>
        <end position="786"/>
    </location>
</feature>
<keyword evidence="5" id="KW-0456">Lyase</keyword>
<dbReference type="InterPro" id="IPR011050">
    <property type="entry name" value="Pectin_lyase_fold/virulence"/>
</dbReference>
<evidence type="ECO:0000313" key="6">
    <source>
        <dbReference type="Proteomes" id="UP000198373"/>
    </source>
</evidence>
<feature type="compositionally biased region" description="Polar residues" evidence="2">
    <location>
        <begin position="762"/>
        <end position="773"/>
    </location>
</feature>
<feature type="region of interest" description="Disordered" evidence="2">
    <location>
        <begin position="1"/>
        <end position="25"/>
    </location>
</feature>
<sequence>MRLTTPRPVRGPAQPPAVPRRARRPGRPAGIALGLVALVVLGWWSVRPGTDAAGPVVGRVVSVVDAGAVGDGVTDDTRALQAVFDAAAPGDTVVLPAGRTFAHGDVLSLASAGVTVTGGGTLLATSEQRSSLVLAADDVVLEDVTLTIGATSRRWEAAEQQRLRVDGHSGVVVRDVRVQGSAAAGVFVGGGAAEFLLEGVQVTGTRADGIHITGRSRDGRVVAPVVRDVGDDGVAVVSYRSDGQPCARIVVDSPVVDGSRGGRGISVVGGQDVTYRDVTVTDTYAAGIYVAAEGGWDTAGVDGVDVQGGTVTGANSGVDIDHGAVLVYNGTPDRAVRDVVVSGVTVAGTRPSASRWVGLVTDSGGEVSDVRLEGLALDGPGPDTTFVSNESSTTYRTQGWTRDGRPLPDHRDEQVLDAGAAASGPAGPVAGRVVSVVDAGAVGDGVTDDTRALQAVFDAAAPGDTVVLPAGRTFAHGDVLSLASAGVTVTGGGTLLATSEQRSSLVLAADDVVLEDVTLTIGATSRRWEAAEQQRLRVDGHSGVVVRDVRVQGSAAAGVFVGGGAAEFLLEGVQVTGTRADGIHITGRSRDGRVVAPVVRDVGDDGVAVVSYRSDGQPCARIVVDSPVVDGSRGGRGISVVGGQDVTYRDVTVTDTYAAGIYVAAEGGWDTAGVDGVDVQGGTVTGANSGVDIDHGAVLVYNGTPDRAVRDVVVSGVTVAGTRPSASRWVGLVTDSGGEVSDVRLEGLALDGPGPDTTFVSNESSTTYRTQGWTRDGRPLLPRQVP</sequence>
<proteinExistence type="predicted"/>
<dbReference type="InterPro" id="IPR012334">
    <property type="entry name" value="Pectin_lyas_fold"/>
</dbReference>
<dbReference type="GO" id="GO:0016829">
    <property type="term" value="F:lyase activity"/>
    <property type="evidence" value="ECO:0007669"/>
    <property type="project" value="UniProtKB-KW"/>
</dbReference>
<dbReference type="OrthoDB" id="4710199at2"/>
<dbReference type="InterPro" id="IPR024535">
    <property type="entry name" value="RHGA/B-epi-like_pectate_lyase"/>
</dbReference>
<evidence type="ECO:0000313" key="5">
    <source>
        <dbReference type="EMBL" id="SNT01628.1"/>
    </source>
</evidence>
<feature type="compositionally biased region" description="Low complexity" evidence="2">
    <location>
        <begin position="1"/>
        <end position="12"/>
    </location>
</feature>
<dbReference type="PANTHER" id="PTHR31736:SF19">
    <property type="entry name" value="PECTIN LYASE SUPERFAMILY PROTEIN-RELATED"/>
    <property type="match status" value="1"/>
</dbReference>
<feature type="region of interest" description="Disordered" evidence="2">
    <location>
        <begin position="378"/>
        <end position="411"/>
    </location>
</feature>
<evidence type="ECO:0000256" key="2">
    <source>
        <dbReference type="SAM" id="MobiDB-lite"/>
    </source>
</evidence>
<evidence type="ECO:0000256" key="3">
    <source>
        <dbReference type="SAM" id="Phobius"/>
    </source>
</evidence>
<feature type="transmembrane region" description="Helical" evidence="3">
    <location>
        <begin position="29"/>
        <end position="46"/>
    </location>
</feature>
<dbReference type="EMBL" id="FZOO01000013">
    <property type="protein sequence ID" value="SNT01628.1"/>
    <property type="molecule type" value="Genomic_DNA"/>
</dbReference>
<reference evidence="6" key="1">
    <citation type="submission" date="2017-06" db="EMBL/GenBank/DDBJ databases">
        <authorList>
            <person name="Varghese N."/>
            <person name="Submissions S."/>
        </authorList>
    </citation>
    <scope>NUCLEOTIDE SEQUENCE [LARGE SCALE GENOMIC DNA]</scope>
    <source>
        <strain evidence="6">DSM 46839</strain>
    </source>
</reference>
<evidence type="ECO:0000259" key="4">
    <source>
        <dbReference type="Pfam" id="PF12708"/>
    </source>
</evidence>
<keyword evidence="3" id="KW-0472">Membrane</keyword>
<protein>
    <submittedName>
        <fullName evidence="5">Pectate lyase superfamily protein</fullName>
    </submittedName>
</protein>
<gene>
    <name evidence="5" type="ORF">SAMN06893096_11325</name>
</gene>
<feature type="domain" description="Rhamnogalacturonase A/B/Epimerase-like pectate lyase" evidence="4">
    <location>
        <begin position="61"/>
        <end position="301"/>
    </location>
</feature>
<keyword evidence="3" id="KW-0812">Transmembrane</keyword>
<keyword evidence="3" id="KW-1133">Transmembrane helix</keyword>
<feature type="compositionally biased region" description="Polar residues" evidence="2">
    <location>
        <begin position="385"/>
        <end position="400"/>
    </location>
</feature>